<dbReference type="InterPro" id="IPR036691">
    <property type="entry name" value="Endo/exonu/phosph_ase_sf"/>
</dbReference>
<feature type="chain" id="PRO_5047477721" evidence="1">
    <location>
        <begin position="37"/>
        <end position="597"/>
    </location>
</feature>
<sequence length="597" mass="66816">MRAARVPPPARGGRRALPVLWLQALLLLGGVRPGEGRFTFLSVWNPQNLLSPARLDEVSRALAGVGIVGLPGTCVRQWWNEPHHKATSVAHHVVHFGWQRSRLVNKSCGCALMRAKKYFGVNDIRRLVTPPVGLRGRGGLAYIASGPLLLAVFVLYFPPRPADKGEAPIWRDTCRALVAWARDELIRVPQRYTPVLLMDLNSGLTQHFDEDPVVGQFGAATESLAGKLVHEWLAGARMQAINTTKQVGNTYFGIGGVSSQIDYICVPQSAGVLVEWAKAWHRTAEAVRASPAVLDHVPVVTKIRIVPPLNQLPLRERWDRPRLSGAVMSGSGREQFMTDLHEAFLEIGPSLDVLETREATTGHATLVMGTIRKIGLAHFSQATVRPMYERKLDEKKWQLLRERRTILEEVKAQEFEEPDLPRERVAELRTLGSAIRSYTKALQHWRRRRAHERQKFIEDELRQAWRGRDMAQVPRLARSLARTGIGVKNRNYRAHASCNPTCDEWSTFLAQDPLQGGLAATRTTVPLCHNLKPDRLMDLGNTSDCAIPDTVNISEEDVRGGQSDFKMTIKALRRTKIGKFAPSWSAPSEIFKMIVDP</sequence>
<dbReference type="Proteomes" id="UP001189429">
    <property type="component" value="Unassembled WGS sequence"/>
</dbReference>
<proteinExistence type="predicted"/>
<gene>
    <name evidence="2" type="ORF">PCOR1329_LOCUS60732</name>
</gene>
<evidence type="ECO:0000313" key="2">
    <source>
        <dbReference type="EMBL" id="CAK0876306.1"/>
    </source>
</evidence>
<keyword evidence="1" id="KW-0732">Signal</keyword>
<evidence type="ECO:0000313" key="3">
    <source>
        <dbReference type="Proteomes" id="UP001189429"/>
    </source>
</evidence>
<feature type="non-terminal residue" evidence="2">
    <location>
        <position position="597"/>
    </location>
</feature>
<name>A0ABN9VVE3_9DINO</name>
<organism evidence="2 3">
    <name type="scientific">Prorocentrum cordatum</name>
    <dbReference type="NCBI Taxonomy" id="2364126"/>
    <lineage>
        <taxon>Eukaryota</taxon>
        <taxon>Sar</taxon>
        <taxon>Alveolata</taxon>
        <taxon>Dinophyceae</taxon>
        <taxon>Prorocentrales</taxon>
        <taxon>Prorocentraceae</taxon>
        <taxon>Prorocentrum</taxon>
    </lineage>
</organism>
<dbReference type="SUPFAM" id="SSF56219">
    <property type="entry name" value="DNase I-like"/>
    <property type="match status" value="1"/>
</dbReference>
<reference evidence="2" key="1">
    <citation type="submission" date="2023-10" db="EMBL/GenBank/DDBJ databases">
        <authorList>
            <person name="Chen Y."/>
            <person name="Shah S."/>
            <person name="Dougan E. K."/>
            <person name="Thang M."/>
            <person name="Chan C."/>
        </authorList>
    </citation>
    <scope>NUCLEOTIDE SEQUENCE [LARGE SCALE GENOMIC DNA]</scope>
</reference>
<comment type="caution">
    <text evidence="2">The sequence shown here is derived from an EMBL/GenBank/DDBJ whole genome shotgun (WGS) entry which is preliminary data.</text>
</comment>
<accession>A0ABN9VVE3</accession>
<keyword evidence="3" id="KW-1185">Reference proteome</keyword>
<protein>
    <submittedName>
        <fullName evidence="2">Uncharacterized protein</fullName>
    </submittedName>
</protein>
<feature type="signal peptide" evidence="1">
    <location>
        <begin position="1"/>
        <end position="36"/>
    </location>
</feature>
<dbReference type="EMBL" id="CAUYUJ010017615">
    <property type="protein sequence ID" value="CAK0876306.1"/>
    <property type="molecule type" value="Genomic_DNA"/>
</dbReference>
<evidence type="ECO:0000256" key="1">
    <source>
        <dbReference type="SAM" id="SignalP"/>
    </source>
</evidence>